<accession>A0A835B9E9</accession>
<organism evidence="1 2">
    <name type="scientific">Digitaria exilis</name>
    <dbReference type="NCBI Taxonomy" id="1010633"/>
    <lineage>
        <taxon>Eukaryota</taxon>
        <taxon>Viridiplantae</taxon>
        <taxon>Streptophyta</taxon>
        <taxon>Embryophyta</taxon>
        <taxon>Tracheophyta</taxon>
        <taxon>Spermatophyta</taxon>
        <taxon>Magnoliopsida</taxon>
        <taxon>Liliopsida</taxon>
        <taxon>Poales</taxon>
        <taxon>Poaceae</taxon>
        <taxon>PACMAD clade</taxon>
        <taxon>Panicoideae</taxon>
        <taxon>Panicodae</taxon>
        <taxon>Paniceae</taxon>
        <taxon>Anthephorinae</taxon>
        <taxon>Digitaria</taxon>
    </lineage>
</organism>
<dbReference type="Proteomes" id="UP000636709">
    <property type="component" value="Unassembled WGS sequence"/>
</dbReference>
<evidence type="ECO:0000313" key="2">
    <source>
        <dbReference type="Proteomes" id="UP000636709"/>
    </source>
</evidence>
<keyword evidence="2" id="KW-1185">Reference proteome</keyword>
<gene>
    <name evidence="1" type="ORF">HU200_039642</name>
</gene>
<sequence>MIRLPLVLGLIRRL</sequence>
<name>A0A835B9E9_9POAL</name>
<evidence type="ECO:0000313" key="1">
    <source>
        <dbReference type="EMBL" id="KAF8692538.1"/>
    </source>
</evidence>
<proteinExistence type="predicted"/>
<reference evidence="1" key="1">
    <citation type="submission" date="2020-07" db="EMBL/GenBank/DDBJ databases">
        <title>Genome sequence and genetic diversity analysis of an under-domesticated orphan crop, white fonio (Digitaria exilis).</title>
        <authorList>
            <person name="Bennetzen J.L."/>
            <person name="Chen S."/>
            <person name="Ma X."/>
            <person name="Wang X."/>
            <person name="Yssel A.E.J."/>
            <person name="Chaluvadi S.R."/>
            <person name="Johnson M."/>
            <person name="Gangashetty P."/>
            <person name="Hamidou F."/>
            <person name="Sanogo M.D."/>
            <person name="Zwaenepoel A."/>
            <person name="Wallace J."/>
            <person name="Van De Peer Y."/>
            <person name="Van Deynze A."/>
        </authorList>
    </citation>
    <scope>NUCLEOTIDE SEQUENCE</scope>
    <source>
        <tissue evidence="1">Leaves</tissue>
    </source>
</reference>
<comment type="caution">
    <text evidence="1">The sequence shown here is derived from an EMBL/GenBank/DDBJ whole genome shotgun (WGS) entry which is preliminary data.</text>
</comment>
<dbReference type="EMBL" id="JACEFO010001939">
    <property type="protein sequence ID" value="KAF8692538.1"/>
    <property type="molecule type" value="Genomic_DNA"/>
</dbReference>
<protein>
    <submittedName>
        <fullName evidence="1">Uncharacterized protein</fullName>
    </submittedName>
</protein>